<dbReference type="EMBL" id="CP039126">
    <property type="protein sequence ID" value="QMW80694.1"/>
    <property type="molecule type" value="Genomic_DNA"/>
</dbReference>
<dbReference type="PANTHER" id="PTHR47619">
    <property type="entry name" value="METALLO-HYDROLASE YYCJ-RELATED"/>
    <property type="match status" value="1"/>
</dbReference>
<dbReference type="InterPro" id="IPR052533">
    <property type="entry name" value="WalJ/YycJ-like"/>
</dbReference>
<dbReference type="RefSeq" id="WP_018596609.1">
    <property type="nucleotide sequence ID" value="NZ_CABLBP010000031.1"/>
</dbReference>
<organism evidence="2 3">
    <name type="scientific">Blautia producta</name>
    <dbReference type="NCBI Taxonomy" id="33035"/>
    <lineage>
        <taxon>Bacteria</taxon>
        <taxon>Bacillati</taxon>
        <taxon>Bacillota</taxon>
        <taxon>Clostridia</taxon>
        <taxon>Lachnospirales</taxon>
        <taxon>Lachnospiraceae</taxon>
        <taxon>Blautia</taxon>
    </lineage>
</organism>
<gene>
    <name evidence="2" type="ORF">E5259_25670</name>
</gene>
<dbReference type="AlphaFoldDB" id="A0A7G5N1F1"/>
<dbReference type="InterPro" id="IPR001279">
    <property type="entry name" value="Metallo-B-lactamas"/>
</dbReference>
<evidence type="ECO:0000313" key="3">
    <source>
        <dbReference type="Proteomes" id="UP000515789"/>
    </source>
</evidence>
<protein>
    <submittedName>
        <fullName evidence="2">MBL fold metallo-hydrolase</fullName>
    </submittedName>
</protein>
<sequence length="238" mass="27026">MKLKCLGSGSSGNCYILENDAEALIIEAGVPFMEVKKSLNFNIRKIKAVIITHEHGDHRKYCYEYVRAGIPVFEPYRNDGYTLEFKNSQFIIQAFDNRSKDGKWLHGNADGTECPCYGYYIQHPDIGRLVYVTDTEYVRWCFQNVNHILVEANYSPVYMESIDNPKRSHVLTGHMSIDTAVEFLRVSKSPALRNVVLLHLSQSNSDEAQFKAAAGAVVDCPVYVADKGLEVELREFPF</sequence>
<keyword evidence="2" id="KW-0378">Hydrolase</keyword>
<dbReference type="GO" id="GO:0016787">
    <property type="term" value="F:hydrolase activity"/>
    <property type="evidence" value="ECO:0007669"/>
    <property type="project" value="UniProtKB-KW"/>
</dbReference>
<evidence type="ECO:0000259" key="1">
    <source>
        <dbReference type="Pfam" id="PF00753"/>
    </source>
</evidence>
<dbReference type="Pfam" id="PF00753">
    <property type="entry name" value="Lactamase_B"/>
    <property type="match status" value="1"/>
</dbReference>
<dbReference type="InterPro" id="IPR036866">
    <property type="entry name" value="RibonucZ/Hydroxyglut_hydro"/>
</dbReference>
<evidence type="ECO:0000313" key="2">
    <source>
        <dbReference type="EMBL" id="QMW80694.1"/>
    </source>
</evidence>
<dbReference type="PANTHER" id="PTHR47619:SF1">
    <property type="entry name" value="EXODEOXYRIBONUCLEASE WALJ"/>
    <property type="match status" value="1"/>
</dbReference>
<feature type="domain" description="Metallo-beta-lactamase" evidence="1">
    <location>
        <begin position="10"/>
        <end position="58"/>
    </location>
</feature>
<proteinExistence type="predicted"/>
<dbReference type="Gene3D" id="3.60.15.10">
    <property type="entry name" value="Ribonuclease Z/Hydroxyacylglutathione hydrolase-like"/>
    <property type="match status" value="2"/>
</dbReference>
<dbReference type="SUPFAM" id="SSF56281">
    <property type="entry name" value="Metallo-hydrolase/oxidoreductase"/>
    <property type="match status" value="1"/>
</dbReference>
<dbReference type="Proteomes" id="UP000515789">
    <property type="component" value="Chromosome"/>
</dbReference>
<reference evidence="2 3" key="1">
    <citation type="submission" date="2019-04" db="EMBL/GenBank/DDBJ databases">
        <authorList>
            <person name="Schori C."/>
            <person name="Ahrens C."/>
        </authorList>
    </citation>
    <scope>NUCLEOTIDE SEQUENCE [LARGE SCALE GENOMIC DNA]</scope>
    <source>
        <strain evidence="2 3">DSM 2950</strain>
    </source>
</reference>
<dbReference type="GeneID" id="75053824"/>
<accession>A0A7G5N1F1</accession>
<name>A0A7G5N1F1_9FIRM</name>